<dbReference type="EMBL" id="JANAFB010000030">
    <property type="protein sequence ID" value="MCP3426585.1"/>
    <property type="molecule type" value="Genomic_DNA"/>
</dbReference>
<dbReference type="RefSeq" id="WP_254167430.1">
    <property type="nucleotide sequence ID" value="NZ_JANAFB010000030.1"/>
</dbReference>
<evidence type="ECO:0000259" key="3">
    <source>
        <dbReference type="PROSITE" id="PS50206"/>
    </source>
</evidence>
<feature type="transmembrane region" description="Helical" evidence="2">
    <location>
        <begin position="462"/>
        <end position="487"/>
    </location>
</feature>
<accession>A0A9X2HE34</accession>
<feature type="transmembrane region" description="Helical" evidence="2">
    <location>
        <begin position="354"/>
        <end position="375"/>
    </location>
</feature>
<dbReference type="InterPro" id="IPR004697">
    <property type="entry name" value="AbgT"/>
</dbReference>
<feature type="transmembrane region" description="Helical" evidence="2">
    <location>
        <begin position="396"/>
        <end position="415"/>
    </location>
</feature>
<feature type="transmembrane region" description="Helical" evidence="2">
    <location>
        <begin position="31"/>
        <end position="52"/>
    </location>
</feature>
<comment type="caution">
    <text evidence="4">The sequence shown here is derived from an EMBL/GenBank/DDBJ whole genome shotgun (WGS) entry which is preliminary data.</text>
</comment>
<organism evidence="4 5">
    <name type="scientific">Rothia santali</name>
    <dbReference type="NCBI Taxonomy" id="2949643"/>
    <lineage>
        <taxon>Bacteria</taxon>
        <taxon>Bacillati</taxon>
        <taxon>Actinomycetota</taxon>
        <taxon>Actinomycetes</taxon>
        <taxon>Micrococcales</taxon>
        <taxon>Micrococcaceae</taxon>
        <taxon>Rothia</taxon>
    </lineage>
</organism>
<feature type="transmembrane region" description="Helical" evidence="2">
    <location>
        <begin position="435"/>
        <end position="455"/>
    </location>
</feature>
<evidence type="ECO:0000313" key="4">
    <source>
        <dbReference type="EMBL" id="MCP3426585.1"/>
    </source>
</evidence>
<feature type="transmembrane region" description="Helical" evidence="2">
    <location>
        <begin position="126"/>
        <end position="153"/>
    </location>
</feature>
<feature type="transmembrane region" description="Helical" evidence="2">
    <location>
        <begin position="314"/>
        <end position="334"/>
    </location>
</feature>
<reference evidence="4" key="1">
    <citation type="submission" date="2022-06" db="EMBL/GenBank/DDBJ databases">
        <title>Rothia sp. isolated from sandalwood seedling.</title>
        <authorList>
            <person name="Tuikhar N."/>
            <person name="Kirdat K."/>
            <person name="Thorat V."/>
            <person name="Swetha P."/>
            <person name="Padma S."/>
            <person name="Sundararaj R."/>
            <person name="Yadav A."/>
        </authorList>
    </citation>
    <scope>NUCLEOTIDE SEQUENCE</scope>
    <source>
        <strain evidence="4">AR01</strain>
    </source>
</reference>
<feature type="region of interest" description="Disordered" evidence="1">
    <location>
        <begin position="252"/>
        <end position="302"/>
    </location>
</feature>
<keyword evidence="5" id="KW-1185">Reference proteome</keyword>
<sequence length="562" mass="58880">MAGTTAPPRRGLGDRVLTRIEILGNKLPEPFTLFLILFLVVAVLSTVMALLGVKITVPGTDEPIAIKGLFTGEGIAWFTTTLGENYIGFPPLVTVVPILLAIGIAEKSGFLSAAIRYTIGRAPRWLLPYVVGFVGVVGSIMADSAFIVIPPLAALAFKAAGRHPVAGLVGGFAAAGAGYSTNIFPTSLDALFAGITNAVIPSVPLLAESAAVVTPISNYYFNVVAALVLSVIAGFVIDRIIEPRITRQGVPREEVGADAAPAATGGADVDSSVPAGEDPAPNTRATREIGSEQTTAEAAEPAAEAELSSRELRALSWGALAFLLVGVAIVVFALVPGSPWRNEDGGFLPTSPLLSSIVFIIFTFFSVSGYVYGRVAGTVRGLKDVPGLMGSALKDMISFLVLAFILGQFIALFNWSGIGSWTAVTGAEALENAGITGFPVIVMFIVLCSLLNLLIISGSSMWTLMAAVFVPMLGILGYEPAFVQAAFRVGDSATQVMTPLNPYMVVMLAMLRKYEPGAGLGTLMARMVPFVVPFWLSWVLILAVFYLLGLPLGPGAGIMIQE</sequence>
<dbReference type="GO" id="GO:1902604">
    <property type="term" value="P:p-aminobenzoyl-glutamate transmembrane transport"/>
    <property type="evidence" value="ECO:0007669"/>
    <property type="project" value="InterPro"/>
</dbReference>
<feature type="domain" description="Rhodanese" evidence="3">
    <location>
        <begin position="151"/>
        <end position="183"/>
    </location>
</feature>
<dbReference type="Proteomes" id="UP001139502">
    <property type="component" value="Unassembled WGS sequence"/>
</dbReference>
<keyword evidence="2" id="KW-0472">Membrane</keyword>
<evidence type="ECO:0000313" key="5">
    <source>
        <dbReference type="Proteomes" id="UP001139502"/>
    </source>
</evidence>
<dbReference type="PANTHER" id="PTHR30282">
    <property type="entry name" value="P-AMINOBENZOYL GLUTAMATE TRANSPORTER"/>
    <property type="match status" value="1"/>
</dbReference>
<dbReference type="AlphaFoldDB" id="A0A9X2HE34"/>
<feature type="compositionally biased region" description="Low complexity" evidence="1">
    <location>
        <begin position="257"/>
        <end position="270"/>
    </location>
</feature>
<feature type="transmembrane region" description="Helical" evidence="2">
    <location>
        <begin position="219"/>
        <end position="237"/>
    </location>
</feature>
<feature type="transmembrane region" description="Helical" evidence="2">
    <location>
        <begin position="86"/>
        <end position="105"/>
    </location>
</feature>
<feature type="transmembrane region" description="Helical" evidence="2">
    <location>
        <begin position="191"/>
        <end position="213"/>
    </location>
</feature>
<feature type="transmembrane region" description="Helical" evidence="2">
    <location>
        <begin position="165"/>
        <end position="184"/>
    </location>
</feature>
<dbReference type="PANTHER" id="PTHR30282:SF0">
    <property type="entry name" value="P-AMINOBENZOYL-GLUTAMATE TRANSPORT PROTEIN"/>
    <property type="match status" value="1"/>
</dbReference>
<protein>
    <submittedName>
        <fullName evidence="4">AbgT family transporter</fullName>
    </submittedName>
</protein>
<evidence type="ECO:0000256" key="2">
    <source>
        <dbReference type="SAM" id="Phobius"/>
    </source>
</evidence>
<keyword evidence="2" id="KW-1133">Transmembrane helix</keyword>
<gene>
    <name evidence="4" type="ORF">NBM05_11375</name>
</gene>
<name>A0A9X2HE34_9MICC</name>
<feature type="transmembrane region" description="Helical" evidence="2">
    <location>
        <begin position="523"/>
        <end position="548"/>
    </location>
</feature>
<dbReference type="Pfam" id="PF03806">
    <property type="entry name" value="ABG_transport"/>
    <property type="match status" value="2"/>
</dbReference>
<dbReference type="PROSITE" id="PS50206">
    <property type="entry name" value="RHODANESE_3"/>
    <property type="match status" value="1"/>
</dbReference>
<evidence type="ECO:0000256" key="1">
    <source>
        <dbReference type="SAM" id="MobiDB-lite"/>
    </source>
</evidence>
<keyword evidence="2" id="KW-0812">Transmembrane</keyword>
<proteinExistence type="predicted"/>
<dbReference type="InterPro" id="IPR001763">
    <property type="entry name" value="Rhodanese-like_dom"/>
</dbReference>
<dbReference type="GO" id="GO:0015558">
    <property type="term" value="F:secondary active p-aminobenzoyl-glutamate transmembrane transporter activity"/>
    <property type="evidence" value="ECO:0007669"/>
    <property type="project" value="InterPro"/>
</dbReference>